<evidence type="ECO:0000313" key="2">
    <source>
        <dbReference type="Proteomes" id="UP000017133"/>
    </source>
</evidence>
<organism evidence="1 2">
    <name type="scientific">Photorhabdus temperata J3</name>
    <dbReference type="NCBI Taxonomy" id="1389415"/>
    <lineage>
        <taxon>Bacteria</taxon>
        <taxon>Pseudomonadati</taxon>
        <taxon>Pseudomonadota</taxon>
        <taxon>Gammaproteobacteria</taxon>
        <taxon>Enterobacterales</taxon>
        <taxon>Morganellaceae</taxon>
        <taxon>Photorhabdus</taxon>
    </lineage>
</organism>
<evidence type="ECO:0000313" key="1">
    <source>
        <dbReference type="EMBL" id="ERT10965.1"/>
    </source>
</evidence>
<comment type="caution">
    <text evidence="1">The sequence shown here is derived from an EMBL/GenBank/DDBJ whole genome shotgun (WGS) entry which is preliminary data.</text>
</comment>
<keyword evidence="2" id="KW-1185">Reference proteome</keyword>
<dbReference type="PATRIC" id="fig|1389415.4.peg.4389"/>
<dbReference type="Proteomes" id="UP000017133">
    <property type="component" value="Unassembled WGS sequence"/>
</dbReference>
<proteinExistence type="predicted"/>
<dbReference type="EMBL" id="AXDT01000244">
    <property type="protein sequence ID" value="ERT10965.1"/>
    <property type="molecule type" value="Genomic_DNA"/>
</dbReference>
<gene>
    <name evidence="1" type="ORF">O185_21950</name>
</gene>
<accession>U7QV59</accession>
<protein>
    <submittedName>
        <fullName evidence="1">Uncharacterized protein</fullName>
    </submittedName>
</protein>
<sequence>MASKTYIKTIENKTEDTIVIENGEDGNKRIEIIGFNNWSGDLVVPWIGGQEEVWKALKIYVTGGHGNVWVFQDYWYPAHENAIKYCVGKFSYKDAKEIPGNNRGGGNKRLLINVEDFEENGKQTYVIKLEIA</sequence>
<dbReference type="RefSeq" id="WP_023046107.1">
    <property type="nucleotide sequence ID" value="NZ_AXDT01000244.1"/>
</dbReference>
<name>U7QV59_PHOTE</name>
<reference evidence="1 2" key="1">
    <citation type="submission" date="2013-10" db="EMBL/GenBank/DDBJ databases">
        <title>Whole Genome Shotgun Sequence of Photorhabdus temperata J3.</title>
        <authorList>
            <person name="Park G.-S."/>
            <person name="Hong S.-J."/>
            <person name="Shin J.-H."/>
        </authorList>
    </citation>
    <scope>NUCLEOTIDE SEQUENCE [LARGE SCALE GENOMIC DNA]</scope>
    <source>
        <strain evidence="1 2">J3</strain>
    </source>
</reference>
<dbReference type="AlphaFoldDB" id="U7QV59"/>